<dbReference type="AlphaFoldDB" id="F8NXP7"/>
<proteinExistence type="predicted"/>
<reference evidence="2" key="1">
    <citation type="journal article" date="2011" name="Science">
        <title>The plant cell wall-decomposing machinery underlies the functional diversity of forest fungi.</title>
        <authorList>
            <person name="Eastwood D.C."/>
            <person name="Floudas D."/>
            <person name="Binder M."/>
            <person name="Majcherczyk A."/>
            <person name="Schneider P."/>
            <person name="Aerts A."/>
            <person name="Asiegbu F.O."/>
            <person name="Baker S.E."/>
            <person name="Barry K."/>
            <person name="Bendiksby M."/>
            <person name="Blumentritt M."/>
            <person name="Coutinho P.M."/>
            <person name="Cullen D."/>
            <person name="de Vries R.P."/>
            <person name="Gathman A."/>
            <person name="Goodell B."/>
            <person name="Henrissat B."/>
            <person name="Ihrmark K."/>
            <person name="Kauserud H."/>
            <person name="Kohler A."/>
            <person name="LaButti K."/>
            <person name="Lapidus A."/>
            <person name="Lavin J.L."/>
            <person name="Lee Y.-H."/>
            <person name="Lindquist E."/>
            <person name="Lilly W."/>
            <person name="Lucas S."/>
            <person name="Morin E."/>
            <person name="Murat C."/>
            <person name="Oguiza J.A."/>
            <person name="Park J."/>
            <person name="Pisabarro A.G."/>
            <person name="Riley R."/>
            <person name="Rosling A."/>
            <person name="Salamov A."/>
            <person name="Schmidt O."/>
            <person name="Schmutz J."/>
            <person name="Skrede I."/>
            <person name="Stenlid J."/>
            <person name="Wiebenga A."/>
            <person name="Xie X."/>
            <person name="Kuees U."/>
            <person name="Hibbett D.S."/>
            <person name="Hoffmeister D."/>
            <person name="Hoegberg N."/>
            <person name="Martin F."/>
            <person name="Grigoriev I.V."/>
            <person name="Watkinson S.C."/>
        </authorList>
    </citation>
    <scope>NUCLEOTIDE SEQUENCE [LARGE SCALE GENOMIC DNA]</scope>
    <source>
        <strain evidence="2">S7.9</strain>
    </source>
</reference>
<sequence>MDVGWIARKEKVVQIGADLELSAPYARAGVQAMQLGAVVITGTRSYWCNRIHAQTMCLIGISVHEVDQ</sequence>
<gene>
    <name evidence="1" type="ORF">SERLADRAFT_390404</name>
</gene>
<dbReference type="KEGG" id="sla:SERLADRAFT_390404"/>
<organism evidence="2">
    <name type="scientific">Serpula lacrymans var. lacrymans (strain S7.9)</name>
    <name type="common">Dry rot fungus</name>
    <dbReference type="NCBI Taxonomy" id="578457"/>
    <lineage>
        <taxon>Eukaryota</taxon>
        <taxon>Fungi</taxon>
        <taxon>Dikarya</taxon>
        <taxon>Basidiomycota</taxon>
        <taxon>Agaricomycotina</taxon>
        <taxon>Agaricomycetes</taxon>
        <taxon>Agaricomycetidae</taxon>
        <taxon>Boletales</taxon>
        <taxon>Coniophorineae</taxon>
        <taxon>Serpulaceae</taxon>
        <taxon>Serpula</taxon>
    </lineage>
</organism>
<dbReference type="HOGENOM" id="CLU_2795550_0_0_1"/>
<dbReference type="GeneID" id="18811433"/>
<protein>
    <submittedName>
        <fullName evidence="1">Uncharacterized protein</fullName>
    </submittedName>
</protein>
<dbReference type="Proteomes" id="UP000008064">
    <property type="component" value="Unassembled WGS sequence"/>
</dbReference>
<evidence type="ECO:0000313" key="1">
    <source>
        <dbReference type="EMBL" id="EGO24719.1"/>
    </source>
</evidence>
<accession>F8NXP7</accession>
<evidence type="ECO:0000313" key="2">
    <source>
        <dbReference type="Proteomes" id="UP000008064"/>
    </source>
</evidence>
<name>F8NXP7_SERL9</name>
<dbReference type="EMBL" id="GL945434">
    <property type="protein sequence ID" value="EGO24719.1"/>
    <property type="molecule type" value="Genomic_DNA"/>
</dbReference>
<dbReference type="RefSeq" id="XP_007318738.1">
    <property type="nucleotide sequence ID" value="XM_007318676.1"/>
</dbReference>